<dbReference type="OrthoDB" id="9796760at2"/>
<dbReference type="RefSeq" id="WP_126262095.1">
    <property type="nucleotide sequence ID" value="NZ_SPQS01000049.1"/>
</dbReference>
<keyword evidence="2" id="KW-0808">Transferase</keyword>
<evidence type="ECO:0000313" key="2">
    <source>
        <dbReference type="EMBL" id="TFV29564.1"/>
    </source>
</evidence>
<comment type="caution">
    <text evidence="2">The sequence shown here is derived from an EMBL/GenBank/DDBJ whole genome shotgun (WGS) entry which is preliminary data.</text>
</comment>
<protein>
    <submittedName>
        <fullName evidence="2">Class I SAM-dependent methyltransferase</fullName>
    </submittedName>
</protein>
<sequence>MRQLLNAGSGSGPAQRIARMMLNHGWEETRFDIDPNVKPDVIGSILELSGAFKPQSFDAVWTSHVLEHLYAHEVYPTLRQFHQILKPDGFALIMCPDVQSVAQFIVQHGSIGAIAYHSPAGPISPLDMLYGHSRAIEEGRVHMAHRTGFTAERLGNLLLMAGFPTVSVSTQNFEVCALALMPEADGEAIQRSLLESGFNFQEARS</sequence>
<dbReference type="GO" id="GO:0008757">
    <property type="term" value="F:S-adenosylmethionine-dependent methyltransferase activity"/>
    <property type="evidence" value="ECO:0007669"/>
    <property type="project" value="InterPro"/>
</dbReference>
<organism evidence="2 5">
    <name type="scientific">Bradyrhizobium frederickii</name>
    <dbReference type="NCBI Taxonomy" id="2560054"/>
    <lineage>
        <taxon>Bacteria</taxon>
        <taxon>Pseudomonadati</taxon>
        <taxon>Pseudomonadota</taxon>
        <taxon>Alphaproteobacteria</taxon>
        <taxon>Hyphomicrobiales</taxon>
        <taxon>Nitrobacteraceae</taxon>
        <taxon>Bradyrhizobium</taxon>
    </lineage>
</organism>
<keyword evidence="5" id="KW-1185">Reference proteome</keyword>
<proteinExistence type="predicted"/>
<evidence type="ECO:0000313" key="4">
    <source>
        <dbReference type="Proteomes" id="UP000297700"/>
    </source>
</evidence>
<dbReference type="EMBL" id="SPQS01000049">
    <property type="protein sequence ID" value="TFV68018.1"/>
    <property type="molecule type" value="Genomic_DNA"/>
</dbReference>
<evidence type="ECO:0000259" key="1">
    <source>
        <dbReference type="Pfam" id="PF08241"/>
    </source>
</evidence>
<evidence type="ECO:0000313" key="5">
    <source>
        <dbReference type="Proteomes" id="UP000298225"/>
    </source>
</evidence>
<evidence type="ECO:0000313" key="3">
    <source>
        <dbReference type="EMBL" id="TFV68018.1"/>
    </source>
</evidence>
<dbReference type="Proteomes" id="UP000298225">
    <property type="component" value="Unassembled WGS sequence"/>
</dbReference>
<reference evidence="2 5" key="1">
    <citation type="submission" date="2019-03" db="EMBL/GenBank/DDBJ databases">
        <title>Bradyrhizobium strains diversity isolated from Chamaecrista fasciculata.</title>
        <authorList>
            <person name="Urquiaga M.C.O."/>
            <person name="Hungria M."/>
            <person name="Delamuta J.R.M."/>
        </authorList>
    </citation>
    <scope>NUCLEOTIDE SEQUENCE [LARGE SCALE GENOMIC DNA]</scope>
    <source>
        <strain evidence="2 5">CNPSo 3424</strain>
    </source>
</reference>
<dbReference type="AlphaFoldDB" id="A0A4Y9KS08"/>
<accession>A0A4Y9KS08</accession>
<dbReference type="Gene3D" id="3.40.50.150">
    <property type="entry name" value="Vaccinia Virus protein VP39"/>
    <property type="match status" value="1"/>
</dbReference>
<dbReference type="EMBL" id="SPQU01000047">
    <property type="protein sequence ID" value="TFV29564.1"/>
    <property type="molecule type" value="Genomic_DNA"/>
</dbReference>
<feature type="domain" description="Methyltransferase type 11" evidence="1">
    <location>
        <begin position="6"/>
        <end position="93"/>
    </location>
</feature>
<dbReference type="InterPro" id="IPR029063">
    <property type="entry name" value="SAM-dependent_MTases_sf"/>
</dbReference>
<keyword evidence="2" id="KW-0489">Methyltransferase</keyword>
<dbReference type="GO" id="GO:0032259">
    <property type="term" value="P:methylation"/>
    <property type="evidence" value="ECO:0007669"/>
    <property type="project" value="UniProtKB-KW"/>
</dbReference>
<dbReference type="SUPFAM" id="SSF53335">
    <property type="entry name" value="S-adenosyl-L-methionine-dependent methyltransferases"/>
    <property type="match status" value="1"/>
</dbReference>
<accession>A0A4Y9NLE4</accession>
<dbReference type="Pfam" id="PF08241">
    <property type="entry name" value="Methyltransf_11"/>
    <property type="match status" value="1"/>
</dbReference>
<dbReference type="InterPro" id="IPR013216">
    <property type="entry name" value="Methyltransf_11"/>
</dbReference>
<dbReference type="Proteomes" id="UP000297700">
    <property type="component" value="Unassembled WGS sequence"/>
</dbReference>
<name>A0A4Y9KS08_9BRAD</name>
<reference evidence="3 4" key="2">
    <citation type="submission" date="2019-03" db="EMBL/GenBank/DDBJ databases">
        <title>Bradyrhizobium strains diversity.</title>
        <authorList>
            <person name="Urquiaga M.C.O."/>
            <person name="Hungria M."/>
            <person name="Delamuta J.R.M."/>
            <person name="Klepa M.S."/>
        </authorList>
    </citation>
    <scope>NUCLEOTIDE SEQUENCE [LARGE SCALE GENOMIC DNA]</scope>
    <source>
        <strain evidence="3 4">CNPSo 3426</strain>
    </source>
</reference>
<gene>
    <name evidence="3" type="ORF">E4K64_37685</name>
    <name evidence="2" type="ORF">E4K66_37435</name>
</gene>